<dbReference type="InterPro" id="IPR036312">
    <property type="entry name" value="Bifun_inhib/LTP/seed_sf"/>
</dbReference>
<accession>A0ABQ8DU38</accession>
<gene>
    <name evidence="3" type="ORF">HID58_009986</name>
</gene>
<evidence type="ECO:0000313" key="3">
    <source>
        <dbReference type="EMBL" id="KAH0932869.1"/>
    </source>
</evidence>
<feature type="domain" description="Bifunctional inhibitor/plant lipid transfer protein/seed storage helical" evidence="2">
    <location>
        <begin position="19"/>
        <end position="53"/>
    </location>
</feature>
<sequence>MAACMIVAGPITANAALSCASVVSNMAPCISYLRGSTGAISSACCSGVKNINAWAERWSDEAQADVSNTV</sequence>
<keyword evidence="4" id="KW-1185">Reference proteome</keyword>
<proteinExistence type="inferred from homology"/>
<dbReference type="InterPro" id="IPR016140">
    <property type="entry name" value="Bifunc_inhib/LTP/seed_store"/>
</dbReference>
<dbReference type="PRINTS" id="PR00382">
    <property type="entry name" value="LIPIDTRNSFER"/>
</dbReference>
<dbReference type="PANTHER" id="PTHR33076">
    <property type="entry name" value="NON-SPECIFIC LIPID-TRANSFER PROTEIN 2-RELATED"/>
    <property type="match status" value="1"/>
</dbReference>
<dbReference type="InterPro" id="IPR000528">
    <property type="entry name" value="Plant_nsLTP"/>
</dbReference>
<dbReference type="SUPFAM" id="SSF47699">
    <property type="entry name" value="Bifunctional inhibitor/lipid-transfer protein/seed storage 2S albumin"/>
    <property type="match status" value="1"/>
</dbReference>
<name>A0ABQ8DU38_BRANA</name>
<dbReference type="Gene3D" id="1.10.110.10">
    <property type="entry name" value="Plant lipid-transfer and hydrophobic proteins"/>
    <property type="match status" value="1"/>
</dbReference>
<protein>
    <recommendedName>
        <fullName evidence="2">Bifunctional inhibitor/plant lipid transfer protein/seed storage helical domain-containing protein</fullName>
    </recommendedName>
</protein>
<evidence type="ECO:0000259" key="2">
    <source>
        <dbReference type="Pfam" id="PF00234"/>
    </source>
</evidence>
<dbReference type="Pfam" id="PF00234">
    <property type="entry name" value="Tryp_alpha_amyl"/>
    <property type="match status" value="1"/>
</dbReference>
<evidence type="ECO:0000256" key="1">
    <source>
        <dbReference type="ARBA" id="ARBA00009748"/>
    </source>
</evidence>
<evidence type="ECO:0000313" key="4">
    <source>
        <dbReference type="Proteomes" id="UP000824890"/>
    </source>
</evidence>
<comment type="caution">
    <text evidence="3">The sequence shown here is derived from an EMBL/GenBank/DDBJ whole genome shotgun (WGS) entry which is preliminary data.</text>
</comment>
<comment type="similarity">
    <text evidence="1">Belongs to the plant LTP family.</text>
</comment>
<dbReference type="Proteomes" id="UP000824890">
    <property type="component" value="Unassembled WGS sequence"/>
</dbReference>
<reference evidence="3 4" key="1">
    <citation type="submission" date="2021-05" db="EMBL/GenBank/DDBJ databases">
        <title>Genome Assembly of Synthetic Allotetraploid Brassica napus Reveals Homoeologous Exchanges between Subgenomes.</title>
        <authorList>
            <person name="Davis J.T."/>
        </authorList>
    </citation>
    <scope>NUCLEOTIDE SEQUENCE [LARGE SCALE GENOMIC DNA]</scope>
    <source>
        <strain evidence="4">cv. Da-Ae</strain>
        <tissue evidence="3">Seedling</tissue>
    </source>
</reference>
<dbReference type="EMBL" id="JAGKQM010000003">
    <property type="protein sequence ID" value="KAH0932869.1"/>
    <property type="molecule type" value="Genomic_DNA"/>
</dbReference>
<organism evidence="3 4">
    <name type="scientific">Brassica napus</name>
    <name type="common">Rape</name>
    <dbReference type="NCBI Taxonomy" id="3708"/>
    <lineage>
        <taxon>Eukaryota</taxon>
        <taxon>Viridiplantae</taxon>
        <taxon>Streptophyta</taxon>
        <taxon>Embryophyta</taxon>
        <taxon>Tracheophyta</taxon>
        <taxon>Spermatophyta</taxon>
        <taxon>Magnoliopsida</taxon>
        <taxon>eudicotyledons</taxon>
        <taxon>Gunneridae</taxon>
        <taxon>Pentapetalae</taxon>
        <taxon>rosids</taxon>
        <taxon>malvids</taxon>
        <taxon>Brassicales</taxon>
        <taxon>Brassicaceae</taxon>
        <taxon>Brassiceae</taxon>
        <taxon>Brassica</taxon>
    </lineage>
</organism>